<accession>A0ABC9GEN1</accession>
<dbReference type="EMBL" id="OZ075119">
    <property type="protein sequence ID" value="CAL5093058.1"/>
    <property type="molecule type" value="Genomic_DNA"/>
</dbReference>
<keyword evidence="3" id="KW-1185">Reference proteome</keyword>
<organism evidence="2 3">
    <name type="scientific">Urochloa decumbens</name>
    <dbReference type="NCBI Taxonomy" id="240449"/>
    <lineage>
        <taxon>Eukaryota</taxon>
        <taxon>Viridiplantae</taxon>
        <taxon>Streptophyta</taxon>
        <taxon>Embryophyta</taxon>
        <taxon>Tracheophyta</taxon>
        <taxon>Spermatophyta</taxon>
        <taxon>Magnoliopsida</taxon>
        <taxon>Liliopsida</taxon>
        <taxon>Poales</taxon>
        <taxon>Poaceae</taxon>
        <taxon>PACMAD clade</taxon>
        <taxon>Panicoideae</taxon>
        <taxon>Panicodae</taxon>
        <taxon>Paniceae</taxon>
        <taxon>Melinidinae</taxon>
        <taxon>Urochloa</taxon>
    </lineage>
</organism>
<evidence type="ECO:0000313" key="3">
    <source>
        <dbReference type="Proteomes" id="UP001497457"/>
    </source>
</evidence>
<gene>
    <name evidence="2" type="ORF">URODEC1_LOCUS115203</name>
</gene>
<evidence type="ECO:0000256" key="1">
    <source>
        <dbReference type="SAM" id="Phobius"/>
    </source>
</evidence>
<keyword evidence="1" id="KW-1133">Transmembrane helix</keyword>
<protein>
    <submittedName>
        <fullName evidence="2">Uncharacterized protein</fullName>
    </submittedName>
</protein>
<keyword evidence="1" id="KW-0472">Membrane</keyword>
<sequence length="132" mass="13747">MAAAIAKVLRGARPGFSSQPPIPAIFRRGTQEGVAPLVPRPVSSSPAALADAGVGRLMHTGSGVSSMLPQQALPFGRCGALSHGHNTLSMQQFSSRRSFTSGPEPKGMYVPWFPIAFAFAIGLALSSMGLKK</sequence>
<dbReference type="Proteomes" id="UP001497457">
    <property type="component" value="Chromosome 9rd"/>
</dbReference>
<keyword evidence="1" id="KW-0812">Transmembrane</keyword>
<reference evidence="2" key="1">
    <citation type="submission" date="2024-10" db="EMBL/GenBank/DDBJ databases">
        <authorList>
            <person name="Ryan C."/>
        </authorList>
    </citation>
    <scope>NUCLEOTIDE SEQUENCE [LARGE SCALE GENOMIC DNA]</scope>
</reference>
<dbReference type="AlphaFoldDB" id="A0ABC9GEN1"/>
<name>A0ABC9GEN1_9POAL</name>
<proteinExistence type="predicted"/>
<evidence type="ECO:0000313" key="2">
    <source>
        <dbReference type="EMBL" id="CAL5093058.1"/>
    </source>
</evidence>
<feature type="transmembrane region" description="Helical" evidence="1">
    <location>
        <begin position="109"/>
        <end position="130"/>
    </location>
</feature>